<dbReference type="AlphaFoldDB" id="A0A4R6E869"/>
<evidence type="ECO:0000259" key="5">
    <source>
        <dbReference type="PROSITE" id="PS50887"/>
    </source>
</evidence>
<dbReference type="CDD" id="cd01949">
    <property type="entry name" value="GGDEF"/>
    <property type="match status" value="1"/>
</dbReference>
<dbReference type="InterPro" id="IPR011623">
    <property type="entry name" value="7TMR_DISM_rcpt_extracell_dom1"/>
</dbReference>
<keyword evidence="3" id="KW-1133">Transmembrane helix</keyword>
<proteinExistence type="predicted"/>
<sequence>MTFVAAALPRRRPPAGAFLCALLMLAAALLALLPASASAAALDLAGNWFRPTATLQQDRPFPPELRGLPAVERLPATGGRFWYVARVQVSTPGHYVLDFRNSSVIGNFRHHLYGAEGLTQVAEGGIRSRVENPYFLRHGRDFELDAGEYLLVTEVDSPFFLAQPEPYLAPQAHYRASIKPGNALTLACLGVFLGLGLYYASLAVARRRAVEGMYALFILGNLLYNGSALLVFPDLFGIRWFYLISVPILFSNIAYILFVRALLEIRRDNHPHLHRLSRILLMVLAMFVVAAAFRPNWSLELDRYGVGLFLLYGLGAGSVCALRGNPSARLYLVANIAFFMPGVTSITLLRLEGYEAFYVEHLGLLAVAIEVLLLALVLSYQFAQLHREKDEALVRAEENLRVAYTDALTGLPNRYALELAMAELPAAGSLTFVDLDGLKRYNDTFGHHRGDELIRLFAVSLAERLGEEATLHRLGGDEFAITAPDGDFVRVEALIGATAEGLRDSGFVFSGASYGSVRVLENPGKDELKQLADMRMYEHKRRRKLRDGLADGLTGTAP</sequence>
<comment type="catalytic activity">
    <reaction evidence="2">
        <text>2 GTP = 3',3'-c-di-GMP + 2 diphosphate</text>
        <dbReference type="Rhea" id="RHEA:24898"/>
        <dbReference type="ChEBI" id="CHEBI:33019"/>
        <dbReference type="ChEBI" id="CHEBI:37565"/>
        <dbReference type="ChEBI" id="CHEBI:58805"/>
        <dbReference type="EC" id="2.7.7.65"/>
    </reaction>
</comment>
<dbReference type="NCBIfam" id="TIGR00254">
    <property type="entry name" value="GGDEF"/>
    <property type="match status" value="1"/>
</dbReference>
<dbReference type="Gene3D" id="3.30.70.270">
    <property type="match status" value="1"/>
</dbReference>
<dbReference type="InterPro" id="IPR000160">
    <property type="entry name" value="GGDEF_dom"/>
</dbReference>
<feature type="domain" description="GGDEF" evidence="5">
    <location>
        <begin position="426"/>
        <end position="552"/>
    </location>
</feature>
<dbReference type="InterPro" id="IPR050469">
    <property type="entry name" value="Diguanylate_Cyclase"/>
</dbReference>
<dbReference type="SUPFAM" id="SSF55073">
    <property type="entry name" value="Nucleotide cyclase"/>
    <property type="match status" value="1"/>
</dbReference>
<accession>A0A4R6E869</accession>
<dbReference type="Pfam" id="PF07695">
    <property type="entry name" value="7TMR-DISM_7TM"/>
    <property type="match status" value="1"/>
</dbReference>
<dbReference type="Proteomes" id="UP000295129">
    <property type="component" value="Unassembled WGS sequence"/>
</dbReference>
<feature type="signal peptide" evidence="4">
    <location>
        <begin position="1"/>
        <end position="39"/>
    </location>
</feature>
<feature type="transmembrane region" description="Helical" evidence="3">
    <location>
        <begin position="238"/>
        <end position="258"/>
    </location>
</feature>
<feature type="transmembrane region" description="Helical" evidence="3">
    <location>
        <begin position="329"/>
        <end position="349"/>
    </location>
</feature>
<dbReference type="SMART" id="SM00267">
    <property type="entry name" value="GGDEF"/>
    <property type="match status" value="1"/>
</dbReference>
<feature type="transmembrane region" description="Helical" evidence="3">
    <location>
        <begin position="212"/>
        <end position="232"/>
    </location>
</feature>
<evidence type="ECO:0000256" key="1">
    <source>
        <dbReference type="ARBA" id="ARBA00012528"/>
    </source>
</evidence>
<evidence type="ECO:0000256" key="3">
    <source>
        <dbReference type="SAM" id="Phobius"/>
    </source>
</evidence>
<evidence type="ECO:0000313" key="7">
    <source>
        <dbReference type="Proteomes" id="UP000295129"/>
    </source>
</evidence>
<dbReference type="PROSITE" id="PS50887">
    <property type="entry name" value="GGDEF"/>
    <property type="match status" value="1"/>
</dbReference>
<dbReference type="EC" id="2.7.7.65" evidence="1"/>
<dbReference type="InterPro" id="IPR029787">
    <property type="entry name" value="Nucleotide_cyclase"/>
</dbReference>
<organism evidence="6 7">
    <name type="scientific">Azoarcus indigens</name>
    <dbReference type="NCBI Taxonomy" id="29545"/>
    <lineage>
        <taxon>Bacteria</taxon>
        <taxon>Pseudomonadati</taxon>
        <taxon>Pseudomonadota</taxon>
        <taxon>Betaproteobacteria</taxon>
        <taxon>Rhodocyclales</taxon>
        <taxon>Zoogloeaceae</taxon>
        <taxon>Azoarcus</taxon>
    </lineage>
</organism>
<dbReference type="InterPro" id="IPR043128">
    <property type="entry name" value="Rev_trsase/Diguanyl_cyclase"/>
</dbReference>
<dbReference type="RefSeq" id="WP_211168338.1">
    <property type="nucleotide sequence ID" value="NZ_SNVV01000005.1"/>
</dbReference>
<reference evidence="6 7" key="1">
    <citation type="submission" date="2019-03" db="EMBL/GenBank/DDBJ databases">
        <title>Genomic Encyclopedia of Type Strains, Phase IV (KMG-IV): sequencing the most valuable type-strain genomes for metagenomic binning, comparative biology and taxonomic classification.</title>
        <authorList>
            <person name="Goeker M."/>
        </authorList>
    </citation>
    <scope>NUCLEOTIDE SEQUENCE [LARGE SCALE GENOMIC DNA]</scope>
    <source>
        <strain evidence="6 7">DSM 12121</strain>
    </source>
</reference>
<dbReference type="GO" id="GO:0043709">
    <property type="term" value="P:cell adhesion involved in single-species biofilm formation"/>
    <property type="evidence" value="ECO:0007669"/>
    <property type="project" value="TreeGrafter"/>
</dbReference>
<feature type="transmembrane region" description="Helical" evidence="3">
    <location>
        <begin position="303"/>
        <end position="322"/>
    </location>
</feature>
<dbReference type="Pfam" id="PF00990">
    <property type="entry name" value="GGDEF"/>
    <property type="match status" value="1"/>
</dbReference>
<gene>
    <name evidence="6" type="ORF">C7389_105134</name>
</gene>
<dbReference type="PANTHER" id="PTHR45138:SF9">
    <property type="entry name" value="DIGUANYLATE CYCLASE DGCM-RELATED"/>
    <property type="match status" value="1"/>
</dbReference>
<feature type="transmembrane region" description="Helical" evidence="3">
    <location>
        <begin position="183"/>
        <end position="200"/>
    </location>
</feature>
<feature type="transmembrane region" description="Helical" evidence="3">
    <location>
        <begin position="361"/>
        <end position="380"/>
    </location>
</feature>
<dbReference type="EMBL" id="SNVV01000005">
    <property type="protein sequence ID" value="TDN53459.1"/>
    <property type="molecule type" value="Genomic_DNA"/>
</dbReference>
<keyword evidence="3" id="KW-0812">Transmembrane</keyword>
<evidence type="ECO:0000256" key="4">
    <source>
        <dbReference type="SAM" id="SignalP"/>
    </source>
</evidence>
<dbReference type="GO" id="GO:0005886">
    <property type="term" value="C:plasma membrane"/>
    <property type="evidence" value="ECO:0007669"/>
    <property type="project" value="TreeGrafter"/>
</dbReference>
<feature type="transmembrane region" description="Helical" evidence="3">
    <location>
        <begin position="279"/>
        <end position="297"/>
    </location>
</feature>
<comment type="caution">
    <text evidence="6">The sequence shown here is derived from an EMBL/GenBank/DDBJ whole genome shotgun (WGS) entry which is preliminary data.</text>
</comment>
<feature type="chain" id="PRO_5020313382" description="diguanylate cyclase" evidence="4">
    <location>
        <begin position="40"/>
        <end position="558"/>
    </location>
</feature>
<dbReference type="GO" id="GO:1902201">
    <property type="term" value="P:negative regulation of bacterial-type flagellum-dependent cell motility"/>
    <property type="evidence" value="ECO:0007669"/>
    <property type="project" value="TreeGrafter"/>
</dbReference>
<dbReference type="GO" id="GO:0052621">
    <property type="term" value="F:diguanylate cyclase activity"/>
    <property type="evidence" value="ECO:0007669"/>
    <property type="project" value="UniProtKB-EC"/>
</dbReference>
<evidence type="ECO:0000313" key="6">
    <source>
        <dbReference type="EMBL" id="TDN53459.1"/>
    </source>
</evidence>
<name>A0A4R6E869_9RHOO</name>
<dbReference type="PANTHER" id="PTHR45138">
    <property type="entry name" value="REGULATORY COMPONENTS OF SENSORY TRANSDUCTION SYSTEM"/>
    <property type="match status" value="1"/>
</dbReference>
<keyword evidence="3" id="KW-0472">Membrane</keyword>
<protein>
    <recommendedName>
        <fullName evidence="1">diguanylate cyclase</fullName>
        <ecNumber evidence="1">2.7.7.65</ecNumber>
    </recommendedName>
</protein>
<evidence type="ECO:0000256" key="2">
    <source>
        <dbReference type="ARBA" id="ARBA00034247"/>
    </source>
</evidence>
<keyword evidence="4" id="KW-0732">Signal</keyword>
<keyword evidence="7" id="KW-1185">Reference proteome</keyword>